<reference evidence="2 3" key="1">
    <citation type="journal article" date="2013" name="Genome Announc.">
        <title>Complete Genome Sequence of Glaciecola psychrophila Strain 170T.</title>
        <authorList>
            <person name="Yin J."/>
            <person name="Chen J."/>
            <person name="Liu G."/>
            <person name="Yu Y."/>
            <person name="Song L."/>
            <person name="Wang X."/>
            <person name="Qu X."/>
        </authorList>
    </citation>
    <scope>NUCLEOTIDE SEQUENCE [LARGE SCALE GENOMIC DNA]</scope>
    <source>
        <strain evidence="2 3">170</strain>
    </source>
</reference>
<accession>M4RUI5</accession>
<sequence>MKPTPELVQACKTIKELGYTIALDDNNFDPQWDVLLPYTDIIKVDIVECDQQVLIDNIGKYVDSNILLVAEKIETMDDFEKYRDMGFDYFQGYFFAKPEIIKQKNCLLRSYL</sequence>
<evidence type="ECO:0000313" key="2">
    <source>
        <dbReference type="EMBL" id="AGH47226.1"/>
    </source>
</evidence>
<dbReference type="PATRIC" id="fig|1129794.4.peg.5112"/>
<proteinExistence type="predicted"/>
<dbReference type="InterPro" id="IPR035919">
    <property type="entry name" value="EAL_sf"/>
</dbReference>
<dbReference type="Gene3D" id="3.20.20.450">
    <property type="entry name" value="EAL domain"/>
    <property type="match status" value="1"/>
</dbReference>
<evidence type="ECO:0000259" key="1">
    <source>
        <dbReference type="PROSITE" id="PS50883"/>
    </source>
</evidence>
<dbReference type="AlphaFoldDB" id="M4RUI5"/>
<feature type="domain" description="EAL" evidence="1">
    <location>
        <begin position="1"/>
        <end position="112"/>
    </location>
</feature>
<dbReference type="HOGENOM" id="CLU_2143449_0_0_6"/>
<gene>
    <name evidence="2" type="ORF">C427_5127</name>
</gene>
<organism evidence="2 3">
    <name type="scientific">Paraglaciecola psychrophila 170</name>
    <dbReference type="NCBI Taxonomy" id="1129794"/>
    <lineage>
        <taxon>Bacteria</taxon>
        <taxon>Pseudomonadati</taxon>
        <taxon>Pseudomonadota</taxon>
        <taxon>Gammaproteobacteria</taxon>
        <taxon>Alteromonadales</taxon>
        <taxon>Alteromonadaceae</taxon>
        <taxon>Paraglaciecola</taxon>
    </lineage>
</organism>
<dbReference type="KEGG" id="gps:C427_5127"/>
<dbReference type="SUPFAM" id="SSF141868">
    <property type="entry name" value="EAL domain-like"/>
    <property type="match status" value="1"/>
</dbReference>
<dbReference type="STRING" id="1129794.C427_5127"/>
<dbReference type="eggNOG" id="COG3434">
    <property type="taxonomic scope" value="Bacteria"/>
</dbReference>
<dbReference type="EMBL" id="CP003837">
    <property type="protein sequence ID" value="AGH47226.1"/>
    <property type="molecule type" value="Genomic_DNA"/>
</dbReference>
<dbReference type="InterPro" id="IPR001633">
    <property type="entry name" value="EAL_dom"/>
</dbReference>
<name>M4RUI5_9ALTE</name>
<evidence type="ECO:0000313" key="3">
    <source>
        <dbReference type="Proteomes" id="UP000011864"/>
    </source>
</evidence>
<dbReference type="Proteomes" id="UP000011864">
    <property type="component" value="Chromosome"/>
</dbReference>
<dbReference type="RefSeq" id="WP_015431331.1">
    <property type="nucleotide sequence ID" value="NC_020514.1"/>
</dbReference>
<keyword evidence="3" id="KW-1185">Reference proteome</keyword>
<protein>
    <submittedName>
        <fullName evidence="2">Diguanylate phosphodiesterase</fullName>
    </submittedName>
</protein>
<dbReference type="PROSITE" id="PS50883">
    <property type="entry name" value="EAL"/>
    <property type="match status" value="1"/>
</dbReference>
<dbReference type="Pfam" id="PF00563">
    <property type="entry name" value="EAL"/>
    <property type="match status" value="1"/>
</dbReference>